<feature type="transmembrane region" description="Helical" evidence="8">
    <location>
        <begin position="97"/>
        <end position="115"/>
    </location>
</feature>
<feature type="transmembrane region" description="Helical" evidence="8">
    <location>
        <begin position="61"/>
        <end position="85"/>
    </location>
</feature>
<comment type="caution">
    <text evidence="10">The sequence shown here is derived from an EMBL/GenBank/DDBJ whole genome shotgun (WGS) entry which is preliminary data.</text>
</comment>
<organism evidence="10 11">
    <name type="scientific">Nanchangia anserum</name>
    <dbReference type="NCBI Taxonomy" id="2692125"/>
    <lineage>
        <taxon>Bacteria</taxon>
        <taxon>Bacillati</taxon>
        <taxon>Actinomycetota</taxon>
        <taxon>Actinomycetes</taxon>
        <taxon>Actinomycetales</taxon>
        <taxon>Actinomycetaceae</taxon>
        <taxon>Nanchangia</taxon>
    </lineage>
</organism>
<evidence type="ECO:0000256" key="5">
    <source>
        <dbReference type="ARBA" id="ARBA00022692"/>
    </source>
</evidence>
<dbReference type="CDD" id="cd06261">
    <property type="entry name" value="TM_PBP2"/>
    <property type="match status" value="1"/>
</dbReference>
<evidence type="ECO:0000256" key="7">
    <source>
        <dbReference type="ARBA" id="ARBA00023136"/>
    </source>
</evidence>
<dbReference type="PROSITE" id="PS50928">
    <property type="entry name" value="ABC_TM1"/>
    <property type="match status" value="1"/>
</dbReference>
<dbReference type="InterPro" id="IPR035906">
    <property type="entry name" value="MetI-like_sf"/>
</dbReference>
<accession>A0A8I0GAZ9</accession>
<keyword evidence="7 8" id="KW-0472">Membrane</keyword>
<evidence type="ECO:0000313" key="11">
    <source>
        <dbReference type="Proteomes" id="UP000627538"/>
    </source>
</evidence>
<gene>
    <name evidence="10" type="ORF">H8R10_04410</name>
</gene>
<dbReference type="AlphaFoldDB" id="A0A8I0GAZ9"/>
<keyword evidence="4" id="KW-1003">Cell membrane</keyword>
<evidence type="ECO:0000256" key="4">
    <source>
        <dbReference type="ARBA" id="ARBA00022475"/>
    </source>
</evidence>
<dbReference type="Gene3D" id="1.10.3720.10">
    <property type="entry name" value="MetI-like"/>
    <property type="match status" value="1"/>
</dbReference>
<keyword evidence="5 8" id="KW-0812">Transmembrane</keyword>
<proteinExistence type="inferred from homology"/>
<name>A0A8I0GAZ9_9ACTO</name>
<evidence type="ECO:0000256" key="2">
    <source>
        <dbReference type="ARBA" id="ARBA00007069"/>
    </source>
</evidence>
<keyword evidence="6 8" id="KW-1133">Transmembrane helix</keyword>
<dbReference type="EMBL" id="JACRUO010000001">
    <property type="protein sequence ID" value="MBD3689473.1"/>
    <property type="molecule type" value="Genomic_DNA"/>
</dbReference>
<evidence type="ECO:0000256" key="8">
    <source>
        <dbReference type="RuleBase" id="RU363032"/>
    </source>
</evidence>
<reference evidence="10 11" key="1">
    <citation type="submission" date="2020-08" db="EMBL/GenBank/DDBJ databases">
        <title>Winkia gen. nov., sp. nov., isolated from faeces of the Anser albifrons in China.</title>
        <authorList>
            <person name="Liu Q."/>
        </authorList>
    </citation>
    <scope>NUCLEOTIDE SEQUENCE [LARGE SCALE GENOMIC DNA]</scope>
    <source>
        <strain evidence="10 11">C62</strain>
    </source>
</reference>
<feature type="domain" description="ABC transmembrane type-1" evidence="9">
    <location>
        <begin position="23"/>
        <end position="217"/>
    </location>
</feature>
<dbReference type="FunFam" id="1.10.3720.10:FF:000002">
    <property type="entry name" value="D-methionine ABC transporter permease MetI"/>
    <property type="match status" value="1"/>
</dbReference>
<comment type="subcellular location">
    <subcellularLocation>
        <location evidence="1 8">Cell membrane</location>
        <topology evidence="1 8">Multi-pass membrane protein</topology>
    </subcellularLocation>
</comment>
<dbReference type="RefSeq" id="WP_191071518.1">
    <property type="nucleotide sequence ID" value="NZ_CP060506.1"/>
</dbReference>
<feature type="transmembrane region" description="Helical" evidence="8">
    <location>
        <begin position="27"/>
        <end position="49"/>
    </location>
</feature>
<dbReference type="PANTHER" id="PTHR30450:SF1">
    <property type="entry name" value="D-METHIONINE TRANSPORT SYSTEM PERMEASE PROTEIN METI-RELATED"/>
    <property type="match status" value="1"/>
</dbReference>
<evidence type="ECO:0000256" key="6">
    <source>
        <dbReference type="ARBA" id="ARBA00022989"/>
    </source>
</evidence>
<protein>
    <submittedName>
        <fullName evidence="10">ABC transporter permease</fullName>
    </submittedName>
</protein>
<dbReference type="GO" id="GO:0048473">
    <property type="term" value="P:D-methionine transmembrane transport"/>
    <property type="evidence" value="ECO:0007669"/>
    <property type="project" value="TreeGrafter"/>
</dbReference>
<comment type="similarity">
    <text evidence="2">Belongs to the binding-protein-dependent transport system permease family. CysTW subfamily.</text>
</comment>
<feature type="transmembrane region" description="Helical" evidence="8">
    <location>
        <begin position="160"/>
        <end position="186"/>
    </location>
</feature>
<sequence length="227" mass="24153">MIAAHDAMWLDNTSLTHNFWPATFETLAMSVSSTFLAVVFGTIVGLLLVGTAPRGLFPQRVVNQVLGTLVNIGRSIPFVILMIALVPLTRFIAGTSIGWQATVIPLTVAATPFFARLVETNILSVDAGKVEAAKMMGATRNQIMFGVLVREALPALIQSVAVLMISVIGYSAMAGVLGAGGLGALAMNFGYQQFMPDVMIVTIIGIIIIVEIVQIIGDTVSRLVDHR</sequence>
<dbReference type="SUPFAM" id="SSF161098">
    <property type="entry name" value="MetI-like"/>
    <property type="match status" value="1"/>
</dbReference>
<evidence type="ECO:0000259" key="9">
    <source>
        <dbReference type="PROSITE" id="PS50928"/>
    </source>
</evidence>
<evidence type="ECO:0000313" key="10">
    <source>
        <dbReference type="EMBL" id="MBD3689473.1"/>
    </source>
</evidence>
<dbReference type="Pfam" id="PF00528">
    <property type="entry name" value="BPD_transp_1"/>
    <property type="match status" value="1"/>
</dbReference>
<feature type="transmembrane region" description="Helical" evidence="8">
    <location>
        <begin position="198"/>
        <end position="217"/>
    </location>
</feature>
<dbReference type="Proteomes" id="UP000627538">
    <property type="component" value="Unassembled WGS sequence"/>
</dbReference>
<keyword evidence="11" id="KW-1185">Reference proteome</keyword>
<dbReference type="GO" id="GO:0005886">
    <property type="term" value="C:plasma membrane"/>
    <property type="evidence" value="ECO:0007669"/>
    <property type="project" value="UniProtKB-SubCell"/>
</dbReference>
<dbReference type="InterPro" id="IPR051322">
    <property type="entry name" value="AA_ABC_Transporter_Permease"/>
</dbReference>
<evidence type="ECO:0000256" key="1">
    <source>
        <dbReference type="ARBA" id="ARBA00004651"/>
    </source>
</evidence>
<keyword evidence="3 8" id="KW-0813">Transport</keyword>
<dbReference type="InterPro" id="IPR000515">
    <property type="entry name" value="MetI-like"/>
</dbReference>
<dbReference type="PANTHER" id="PTHR30450">
    <property type="entry name" value="ABC TRANSPORTER PERMEASE"/>
    <property type="match status" value="1"/>
</dbReference>
<evidence type="ECO:0000256" key="3">
    <source>
        <dbReference type="ARBA" id="ARBA00022448"/>
    </source>
</evidence>